<feature type="transmembrane region" description="Helical" evidence="8">
    <location>
        <begin position="236"/>
        <end position="258"/>
    </location>
</feature>
<dbReference type="STRING" id="155417.A0A4Q4T3S5"/>
<evidence type="ECO:0000259" key="9">
    <source>
        <dbReference type="PROSITE" id="PS50850"/>
    </source>
</evidence>
<dbReference type="InterPro" id="IPR050360">
    <property type="entry name" value="MFS_Sugar_Transporters"/>
</dbReference>
<dbReference type="InterPro" id="IPR003663">
    <property type="entry name" value="Sugar/inositol_transpt"/>
</dbReference>
<name>A0A4Q4T3S5_9PEZI</name>
<feature type="domain" description="Major facilitator superfamily (MFS) profile" evidence="9">
    <location>
        <begin position="1"/>
        <end position="425"/>
    </location>
</feature>
<dbReference type="PROSITE" id="PS00216">
    <property type="entry name" value="SUGAR_TRANSPORT_1"/>
    <property type="match status" value="1"/>
</dbReference>
<dbReference type="InterPro" id="IPR005829">
    <property type="entry name" value="Sugar_transporter_CS"/>
</dbReference>
<dbReference type="Gene3D" id="1.20.1250.20">
    <property type="entry name" value="MFS general substrate transporter like domains"/>
    <property type="match status" value="1"/>
</dbReference>
<feature type="transmembrane region" description="Helical" evidence="8">
    <location>
        <begin position="270"/>
        <end position="291"/>
    </location>
</feature>
<evidence type="ECO:0000256" key="4">
    <source>
        <dbReference type="ARBA" id="ARBA00022692"/>
    </source>
</evidence>
<dbReference type="AlphaFoldDB" id="A0A4Q4T3S5"/>
<feature type="transmembrane region" description="Helical" evidence="8">
    <location>
        <begin position="144"/>
        <end position="166"/>
    </location>
</feature>
<keyword evidence="6 8" id="KW-0472">Membrane</keyword>
<keyword evidence="3 7" id="KW-0813">Transport</keyword>
<dbReference type="PRINTS" id="PR00171">
    <property type="entry name" value="SUGRTRNSPORT"/>
</dbReference>
<dbReference type="InterPro" id="IPR036259">
    <property type="entry name" value="MFS_trans_sf"/>
</dbReference>
<keyword evidence="4 8" id="KW-0812">Transmembrane</keyword>
<feature type="transmembrane region" description="Helical" evidence="8">
    <location>
        <begin position="77"/>
        <end position="101"/>
    </location>
</feature>
<feature type="transmembrane region" description="Helical" evidence="8">
    <location>
        <begin position="27"/>
        <end position="47"/>
    </location>
</feature>
<dbReference type="InterPro" id="IPR020846">
    <property type="entry name" value="MFS_dom"/>
</dbReference>
<gene>
    <name evidence="10" type="ORF">DL764_007365</name>
</gene>
<evidence type="ECO:0000313" key="10">
    <source>
        <dbReference type="EMBL" id="RYO97161.1"/>
    </source>
</evidence>
<feature type="transmembrane region" description="Helical" evidence="8">
    <location>
        <begin position="334"/>
        <end position="357"/>
    </location>
</feature>
<evidence type="ECO:0000256" key="5">
    <source>
        <dbReference type="ARBA" id="ARBA00022989"/>
    </source>
</evidence>
<keyword evidence="5 8" id="KW-1133">Transmembrane helix</keyword>
<accession>A0A4Q4T3S5</accession>
<comment type="similarity">
    <text evidence="2 7">Belongs to the major facilitator superfamily. Sugar transporter (TC 2.A.1.1) family.</text>
</comment>
<evidence type="ECO:0000256" key="2">
    <source>
        <dbReference type="ARBA" id="ARBA00010992"/>
    </source>
</evidence>
<dbReference type="SUPFAM" id="SSF103473">
    <property type="entry name" value="MFS general substrate transporter"/>
    <property type="match status" value="1"/>
</dbReference>
<dbReference type="PROSITE" id="PS50850">
    <property type="entry name" value="MFS"/>
    <property type="match status" value="1"/>
</dbReference>
<evidence type="ECO:0000313" key="11">
    <source>
        <dbReference type="Proteomes" id="UP000293360"/>
    </source>
</evidence>
<comment type="subcellular location">
    <subcellularLocation>
        <location evidence="1">Membrane</location>
        <topology evidence="1">Multi-pass membrane protein</topology>
    </subcellularLocation>
</comment>
<dbReference type="EMBL" id="QJNU01000496">
    <property type="protein sequence ID" value="RYO97161.1"/>
    <property type="molecule type" value="Genomic_DNA"/>
</dbReference>
<comment type="caution">
    <text evidence="10">The sequence shown here is derived from an EMBL/GenBank/DDBJ whole genome shotgun (WGS) entry which is preliminary data.</text>
</comment>
<feature type="transmembrane region" description="Helical" evidence="8">
    <location>
        <begin position="378"/>
        <end position="395"/>
    </location>
</feature>
<evidence type="ECO:0000256" key="7">
    <source>
        <dbReference type="RuleBase" id="RU003346"/>
    </source>
</evidence>
<evidence type="ECO:0000256" key="3">
    <source>
        <dbReference type="ARBA" id="ARBA00022448"/>
    </source>
</evidence>
<dbReference type="GO" id="GO:0016020">
    <property type="term" value="C:membrane"/>
    <property type="evidence" value="ECO:0007669"/>
    <property type="project" value="UniProtKB-SubCell"/>
</dbReference>
<feature type="transmembrane region" description="Helical" evidence="8">
    <location>
        <begin position="54"/>
        <end position="71"/>
    </location>
</feature>
<feature type="transmembrane region" description="Helical" evidence="8">
    <location>
        <begin position="113"/>
        <end position="132"/>
    </location>
</feature>
<protein>
    <recommendedName>
        <fullName evidence="9">Major facilitator superfamily (MFS) profile domain-containing protein</fullName>
    </recommendedName>
</protein>
<keyword evidence="11" id="KW-1185">Reference proteome</keyword>
<evidence type="ECO:0000256" key="6">
    <source>
        <dbReference type="ARBA" id="ARBA00023136"/>
    </source>
</evidence>
<feature type="transmembrane region" description="Helical" evidence="8">
    <location>
        <begin position="298"/>
        <end position="322"/>
    </location>
</feature>
<organism evidence="10 11">
    <name type="scientific">Monosporascus ibericus</name>
    <dbReference type="NCBI Taxonomy" id="155417"/>
    <lineage>
        <taxon>Eukaryota</taxon>
        <taxon>Fungi</taxon>
        <taxon>Dikarya</taxon>
        <taxon>Ascomycota</taxon>
        <taxon>Pezizomycotina</taxon>
        <taxon>Sordariomycetes</taxon>
        <taxon>Xylariomycetidae</taxon>
        <taxon>Xylariales</taxon>
        <taxon>Xylariales incertae sedis</taxon>
        <taxon>Monosporascus</taxon>
    </lineage>
</organism>
<evidence type="ECO:0000256" key="1">
    <source>
        <dbReference type="ARBA" id="ARBA00004141"/>
    </source>
</evidence>
<dbReference type="PANTHER" id="PTHR48022:SF92">
    <property type="entry name" value="LOW AFFINITY GLUCOSE TRANSPORTER MSTE"/>
    <property type="match status" value="1"/>
</dbReference>
<sequence length="449" mass="48957">MENFKSTFGTLDNERGTYYFTTTQSGLIVGLLSIGNLIGSLAAGPLADRVGRRIPTWLACLSYAVGAVVQISAQRHWYQIALGRGIGGIGVGGLSVLAPLASSESSPTNVRGLIVSCYQMSITLGICLASLINLGTEQIDSTASWRVVIGLDFLWVLLLTVGLIFVPESPKYAFRNGKPEQAKSIMATLLGVDQNHPGVVQELKEMEANLKAEQSQESAAPWWEAFRSREVRRRTLLATGILSFQQLTGANFFFYYGTTVFDSTGIKNSYITQAILGVVNVVCTVPGLYFAQKYSRRLCLVLGALWMAFFFIIYSTVGQFALDRQDPQRTPGAGAALIAFTALFIAGFASTWGPLSWGEAALVCPARCRATSASTATAVYWMWSFLLAYFTPAITARIDYLYGYVFSACCLAMSLMAHLTLIESQGRTLEEIDTLYRERYGESELGSLG</sequence>
<dbReference type="InterPro" id="IPR005828">
    <property type="entry name" value="MFS_sugar_transport-like"/>
</dbReference>
<feature type="transmembrane region" description="Helical" evidence="8">
    <location>
        <begin position="401"/>
        <end position="422"/>
    </location>
</feature>
<dbReference type="Pfam" id="PF00083">
    <property type="entry name" value="Sugar_tr"/>
    <property type="match status" value="1"/>
</dbReference>
<dbReference type="GO" id="GO:0005351">
    <property type="term" value="F:carbohydrate:proton symporter activity"/>
    <property type="evidence" value="ECO:0007669"/>
    <property type="project" value="TreeGrafter"/>
</dbReference>
<dbReference type="PANTHER" id="PTHR48022">
    <property type="entry name" value="PLASTIDIC GLUCOSE TRANSPORTER 4"/>
    <property type="match status" value="1"/>
</dbReference>
<dbReference type="Proteomes" id="UP000293360">
    <property type="component" value="Unassembled WGS sequence"/>
</dbReference>
<evidence type="ECO:0000256" key="8">
    <source>
        <dbReference type="SAM" id="Phobius"/>
    </source>
</evidence>
<proteinExistence type="inferred from homology"/>
<dbReference type="NCBIfam" id="TIGR00879">
    <property type="entry name" value="SP"/>
    <property type="match status" value="1"/>
</dbReference>
<reference evidence="10 11" key="1">
    <citation type="submission" date="2018-06" db="EMBL/GenBank/DDBJ databases">
        <title>Complete Genomes of Monosporascus.</title>
        <authorList>
            <person name="Robinson A.J."/>
            <person name="Natvig D.O."/>
        </authorList>
    </citation>
    <scope>NUCLEOTIDE SEQUENCE [LARGE SCALE GENOMIC DNA]</scope>
    <source>
        <strain evidence="10 11">CBS 110550</strain>
    </source>
</reference>
<dbReference type="OrthoDB" id="2241241at2759"/>